<comment type="similarity">
    <text evidence="1">Belongs to the pseudouridine synthase RluA family.</text>
</comment>
<proteinExistence type="inferred from homology"/>
<comment type="function">
    <text evidence="7">Dual specificity enzyme that catalyzes the synthesis of pseudouridine from uracil-746 in 23S ribosomal RNA and from uracil-32 in the anticodon stem and loop of transfer RNAs.</text>
</comment>
<dbReference type="EC" id="5.4.99.29" evidence="9"/>
<dbReference type="PANTHER" id="PTHR21600">
    <property type="entry name" value="MITOCHONDRIAL RNA PSEUDOURIDINE SYNTHASE"/>
    <property type="match status" value="1"/>
</dbReference>
<reference evidence="17" key="1">
    <citation type="submission" date="2020-10" db="EMBL/GenBank/DDBJ databases">
        <title>Connecting structure to function with the recovery of over 1000 high-quality activated sludge metagenome-assembled genomes encoding full-length rRNA genes using long-read sequencing.</title>
        <authorList>
            <person name="Singleton C.M."/>
            <person name="Petriglieri F."/>
            <person name="Kristensen J.M."/>
            <person name="Kirkegaard R.H."/>
            <person name="Michaelsen T.Y."/>
            <person name="Andersen M.H."/>
            <person name="Karst S.M."/>
            <person name="Dueholm M.S."/>
            <person name="Nielsen P.H."/>
            <person name="Albertsen M."/>
        </authorList>
    </citation>
    <scope>NUCLEOTIDE SEQUENCE</scope>
    <source>
        <strain evidence="17">EsbW_18-Q3-R4-48_MAXAC.044</strain>
    </source>
</reference>
<dbReference type="Proteomes" id="UP000886602">
    <property type="component" value="Unassembled WGS sequence"/>
</dbReference>
<keyword evidence="3" id="KW-0819">tRNA processing</keyword>
<accession>A0A9D7IAK7</accession>
<dbReference type="InterPro" id="IPR020103">
    <property type="entry name" value="PsdUridine_synth_cat_dom_sf"/>
</dbReference>
<evidence type="ECO:0000256" key="12">
    <source>
        <dbReference type="ARBA" id="ARBA00042372"/>
    </source>
</evidence>
<evidence type="ECO:0000256" key="3">
    <source>
        <dbReference type="ARBA" id="ARBA00022694"/>
    </source>
</evidence>
<gene>
    <name evidence="17" type="ORF">IPJ48_20610</name>
</gene>
<protein>
    <recommendedName>
        <fullName evidence="10">Dual-specificity RNA pseudouridine synthase RluA</fullName>
        <ecNumber evidence="8">5.4.99.28</ecNumber>
        <ecNumber evidence="9">5.4.99.29</ecNumber>
    </recommendedName>
    <alternativeName>
        <fullName evidence="11">23S rRNA pseudouridine(746) synthase</fullName>
    </alternativeName>
    <alternativeName>
        <fullName evidence="14">Ribosomal large subunit pseudouridine synthase A</fullName>
    </alternativeName>
    <alternativeName>
        <fullName evidence="13">rRNA pseudouridylate synthase A</fullName>
    </alternativeName>
    <alternativeName>
        <fullName evidence="15">rRNA-uridine isomerase A</fullName>
    </alternativeName>
    <alternativeName>
        <fullName evidence="12">tRNA pseudouridine(32) synthase</fullName>
    </alternativeName>
</protein>
<evidence type="ECO:0000256" key="9">
    <source>
        <dbReference type="ARBA" id="ARBA00038945"/>
    </source>
</evidence>
<name>A0A9D7IAK7_9RHOO</name>
<dbReference type="GO" id="GO:0160142">
    <property type="term" value="F:23S rRNA pseudouridine(746) synthase activity"/>
    <property type="evidence" value="ECO:0007669"/>
    <property type="project" value="UniProtKB-EC"/>
</dbReference>
<feature type="domain" description="Pseudouridine synthase RsuA/RluA-like" evidence="16">
    <location>
        <begin position="23"/>
        <end position="171"/>
    </location>
</feature>
<evidence type="ECO:0000256" key="14">
    <source>
        <dbReference type="ARBA" id="ARBA00042883"/>
    </source>
</evidence>
<dbReference type="CDD" id="cd02869">
    <property type="entry name" value="PseudoU_synth_RluA_like"/>
    <property type="match status" value="1"/>
</dbReference>
<evidence type="ECO:0000256" key="5">
    <source>
        <dbReference type="ARBA" id="ARBA00036184"/>
    </source>
</evidence>
<dbReference type="Pfam" id="PF00849">
    <property type="entry name" value="PseudoU_synth_2"/>
    <property type="match status" value="1"/>
</dbReference>
<dbReference type="GO" id="GO:0000455">
    <property type="term" value="P:enzyme-directed rRNA pseudouridine synthesis"/>
    <property type="evidence" value="ECO:0007669"/>
    <property type="project" value="TreeGrafter"/>
</dbReference>
<dbReference type="Gene3D" id="3.30.2350.10">
    <property type="entry name" value="Pseudouridine synthase"/>
    <property type="match status" value="1"/>
</dbReference>
<dbReference type="GO" id="GO:0160151">
    <property type="term" value="F:tRNA pseudouridine(32) synthase activity"/>
    <property type="evidence" value="ECO:0007669"/>
    <property type="project" value="UniProtKB-EC"/>
</dbReference>
<evidence type="ECO:0000256" key="13">
    <source>
        <dbReference type="ARBA" id="ARBA00042844"/>
    </source>
</evidence>
<comment type="catalytic activity">
    <reaction evidence="5">
        <text>uridine(32) in tRNA = pseudouridine(32) in tRNA</text>
        <dbReference type="Rhea" id="RHEA:42544"/>
        <dbReference type="Rhea" id="RHEA-COMP:10107"/>
        <dbReference type="Rhea" id="RHEA-COMP:10108"/>
        <dbReference type="ChEBI" id="CHEBI:65314"/>
        <dbReference type="ChEBI" id="CHEBI:65315"/>
        <dbReference type="EC" id="5.4.99.28"/>
    </reaction>
</comment>
<organism evidence="17 18">
    <name type="scientific">Candidatus Propionivibrio dominans</name>
    <dbReference type="NCBI Taxonomy" id="2954373"/>
    <lineage>
        <taxon>Bacteria</taxon>
        <taxon>Pseudomonadati</taxon>
        <taxon>Pseudomonadota</taxon>
        <taxon>Betaproteobacteria</taxon>
        <taxon>Rhodocyclales</taxon>
        <taxon>Rhodocyclaceae</taxon>
        <taxon>Propionivibrio</taxon>
    </lineage>
</organism>
<dbReference type="InterPro" id="IPR050188">
    <property type="entry name" value="RluA_PseudoU_synthase"/>
</dbReference>
<evidence type="ECO:0000256" key="2">
    <source>
        <dbReference type="ARBA" id="ARBA00022552"/>
    </source>
</evidence>
<dbReference type="SUPFAM" id="SSF55120">
    <property type="entry name" value="Pseudouridine synthase"/>
    <property type="match status" value="1"/>
</dbReference>
<evidence type="ECO:0000256" key="4">
    <source>
        <dbReference type="ARBA" id="ARBA00023235"/>
    </source>
</evidence>
<sequence>MTTTPHSALPEAGFRLIYADHALLVVNKPGGLLSVPGRGSDKQDCLIKRVQADYPDALIVHRLDFDTSGLLVIARGKAMHRRLSILFQDRRVEKCYIAVVDGELAQNSGEVCLPLIVDWPNRPRHKVDFATGKPSLTRYRVLSYDAVENCSRLELTPETGRTHQLRVHLQALGHPILGDSLYADAMTRTKADRLLLHAEYLAFAHPESEEPLSFICTAPF</sequence>
<evidence type="ECO:0000256" key="8">
    <source>
        <dbReference type="ARBA" id="ARBA00038944"/>
    </source>
</evidence>
<evidence type="ECO:0000313" key="17">
    <source>
        <dbReference type="EMBL" id="MBK7425282.1"/>
    </source>
</evidence>
<dbReference type="PANTHER" id="PTHR21600:SF91">
    <property type="entry name" value="DUAL-SPECIFICITY RNA PSEUDOURIDINE SYNTHASE RLUA"/>
    <property type="match status" value="1"/>
</dbReference>
<dbReference type="AlphaFoldDB" id="A0A9D7IAK7"/>
<comment type="caution">
    <text evidence="17">The sequence shown here is derived from an EMBL/GenBank/DDBJ whole genome shotgun (WGS) entry which is preliminary data.</text>
</comment>
<evidence type="ECO:0000256" key="6">
    <source>
        <dbReference type="ARBA" id="ARBA00036916"/>
    </source>
</evidence>
<dbReference type="GO" id="GO:0008033">
    <property type="term" value="P:tRNA processing"/>
    <property type="evidence" value="ECO:0007669"/>
    <property type="project" value="UniProtKB-KW"/>
</dbReference>
<keyword evidence="2" id="KW-0698">rRNA processing</keyword>
<evidence type="ECO:0000256" key="15">
    <source>
        <dbReference type="ARBA" id="ARBA00043143"/>
    </source>
</evidence>
<dbReference type="EMBL" id="JADJNC010000065">
    <property type="protein sequence ID" value="MBK7425282.1"/>
    <property type="molecule type" value="Genomic_DNA"/>
</dbReference>
<dbReference type="PROSITE" id="PS01129">
    <property type="entry name" value="PSI_RLU"/>
    <property type="match status" value="1"/>
</dbReference>
<evidence type="ECO:0000313" key="18">
    <source>
        <dbReference type="Proteomes" id="UP000886602"/>
    </source>
</evidence>
<keyword evidence="4" id="KW-0413">Isomerase</keyword>
<evidence type="ECO:0000256" key="10">
    <source>
        <dbReference type="ARBA" id="ARBA00039988"/>
    </source>
</evidence>
<dbReference type="InterPro" id="IPR006145">
    <property type="entry name" value="PsdUridine_synth_RsuA/RluA"/>
</dbReference>
<dbReference type="InterPro" id="IPR006224">
    <property type="entry name" value="PsdUridine_synth_RluA-like_CS"/>
</dbReference>
<dbReference type="GO" id="GO:0003723">
    <property type="term" value="F:RNA binding"/>
    <property type="evidence" value="ECO:0007669"/>
    <property type="project" value="InterPro"/>
</dbReference>
<evidence type="ECO:0000256" key="1">
    <source>
        <dbReference type="ARBA" id="ARBA00010876"/>
    </source>
</evidence>
<evidence type="ECO:0000256" key="11">
    <source>
        <dbReference type="ARBA" id="ARBA00041266"/>
    </source>
</evidence>
<evidence type="ECO:0000256" key="7">
    <source>
        <dbReference type="ARBA" id="ARBA00037305"/>
    </source>
</evidence>
<dbReference type="EC" id="5.4.99.28" evidence="8"/>
<comment type="catalytic activity">
    <reaction evidence="6">
        <text>uridine(746) in 23S rRNA = pseudouridine(746) in 23S rRNA</text>
        <dbReference type="Rhea" id="RHEA:42548"/>
        <dbReference type="Rhea" id="RHEA-COMP:10109"/>
        <dbReference type="Rhea" id="RHEA-COMP:10110"/>
        <dbReference type="ChEBI" id="CHEBI:65314"/>
        <dbReference type="ChEBI" id="CHEBI:65315"/>
        <dbReference type="EC" id="5.4.99.29"/>
    </reaction>
</comment>
<evidence type="ECO:0000259" key="16">
    <source>
        <dbReference type="Pfam" id="PF00849"/>
    </source>
</evidence>